<gene>
    <name evidence="3" type="ORF">Mal4_27780</name>
</gene>
<proteinExistence type="inferred from homology"/>
<dbReference type="InterPro" id="IPR010708">
    <property type="entry name" value="5'(3')-deoxyribonucleotidase"/>
</dbReference>
<evidence type="ECO:0000313" key="3">
    <source>
        <dbReference type="EMBL" id="QDU38451.1"/>
    </source>
</evidence>
<dbReference type="Proteomes" id="UP000320496">
    <property type="component" value="Chromosome"/>
</dbReference>
<evidence type="ECO:0000313" key="4">
    <source>
        <dbReference type="Proteomes" id="UP000320496"/>
    </source>
</evidence>
<dbReference type="GO" id="GO:0009264">
    <property type="term" value="P:deoxyribonucleotide catabolic process"/>
    <property type="evidence" value="ECO:0007669"/>
    <property type="project" value="InterPro"/>
</dbReference>
<dbReference type="InterPro" id="IPR036412">
    <property type="entry name" value="HAD-like_sf"/>
</dbReference>
<comment type="similarity">
    <text evidence="1">Belongs to the 5'(3')-deoxyribonucleotidase family.</text>
</comment>
<dbReference type="GO" id="GO:0008253">
    <property type="term" value="F:5'-nucleotidase activity"/>
    <property type="evidence" value="ECO:0007669"/>
    <property type="project" value="InterPro"/>
</dbReference>
<dbReference type="SUPFAM" id="SSF56784">
    <property type="entry name" value="HAD-like"/>
    <property type="match status" value="1"/>
</dbReference>
<reference evidence="3 4" key="1">
    <citation type="submission" date="2019-02" db="EMBL/GenBank/DDBJ databases">
        <title>Deep-cultivation of Planctomycetes and their phenomic and genomic characterization uncovers novel biology.</title>
        <authorList>
            <person name="Wiegand S."/>
            <person name="Jogler M."/>
            <person name="Boedeker C."/>
            <person name="Pinto D."/>
            <person name="Vollmers J."/>
            <person name="Rivas-Marin E."/>
            <person name="Kohn T."/>
            <person name="Peeters S.H."/>
            <person name="Heuer A."/>
            <person name="Rast P."/>
            <person name="Oberbeckmann S."/>
            <person name="Bunk B."/>
            <person name="Jeske O."/>
            <person name="Meyerdierks A."/>
            <person name="Storesund J.E."/>
            <person name="Kallscheuer N."/>
            <person name="Luecker S."/>
            <person name="Lage O.M."/>
            <person name="Pohl T."/>
            <person name="Merkel B.J."/>
            <person name="Hornburger P."/>
            <person name="Mueller R.-W."/>
            <person name="Bruemmer F."/>
            <person name="Labrenz M."/>
            <person name="Spormann A.M."/>
            <person name="Op den Camp H."/>
            <person name="Overmann J."/>
            <person name="Amann R."/>
            <person name="Jetten M.S.M."/>
            <person name="Mascher T."/>
            <person name="Medema M.H."/>
            <person name="Devos D.P."/>
            <person name="Kaster A.-K."/>
            <person name="Ovreas L."/>
            <person name="Rohde M."/>
            <person name="Galperin M.Y."/>
            <person name="Jogler C."/>
        </authorList>
    </citation>
    <scope>NUCLEOTIDE SEQUENCE [LARGE SCALE GENOMIC DNA]</scope>
    <source>
        <strain evidence="3 4">Mal4</strain>
    </source>
</reference>
<feature type="active site" description="Proton donor" evidence="2">
    <location>
        <position position="10"/>
    </location>
</feature>
<dbReference type="InterPro" id="IPR023214">
    <property type="entry name" value="HAD_sf"/>
</dbReference>
<sequence length="179" mass="20653">MIRHVLLDLDGVVVDFVSQALVVHKQPDLIDRWPPGVWDMHTLLGITKRDFWSPIDQIPGFWEQLQPYPWKDDLIATIEEVAPFTVATSPSRNPACPTQKVAWMRRHIRESFHDFLIGRQKWLMARPDTVLIDDCDANIEAFRKHGGKAITFPQPWNANHAHTADRIGYVREALTELRG</sequence>
<dbReference type="Pfam" id="PF06941">
    <property type="entry name" value="NT5C"/>
    <property type="match status" value="1"/>
</dbReference>
<dbReference type="Gene3D" id="3.40.50.1000">
    <property type="entry name" value="HAD superfamily/HAD-like"/>
    <property type="match status" value="1"/>
</dbReference>
<dbReference type="KEGG" id="mri:Mal4_27780"/>
<name>A0A517Z7P0_9PLAN</name>
<dbReference type="AlphaFoldDB" id="A0A517Z7P0"/>
<organism evidence="3 4">
    <name type="scientific">Maioricimonas rarisocia</name>
    <dbReference type="NCBI Taxonomy" id="2528026"/>
    <lineage>
        <taxon>Bacteria</taxon>
        <taxon>Pseudomonadati</taxon>
        <taxon>Planctomycetota</taxon>
        <taxon>Planctomycetia</taxon>
        <taxon>Planctomycetales</taxon>
        <taxon>Planctomycetaceae</taxon>
        <taxon>Maioricimonas</taxon>
    </lineage>
</organism>
<keyword evidence="4" id="KW-1185">Reference proteome</keyword>
<dbReference type="RefSeq" id="WP_145369731.1">
    <property type="nucleotide sequence ID" value="NZ_CP036275.1"/>
</dbReference>
<feature type="active site" description="Nucleophile" evidence="2">
    <location>
        <position position="8"/>
    </location>
</feature>
<evidence type="ECO:0000256" key="1">
    <source>
        <dbReference type="ARBA" id="ARBA00009589"/>
    </source>
</evidence>
<dbReference type="OrthoDB" id="278110at2"/>
<accession>A0A517Z7P0</accession>
<evidence type="ECO:0000256" key="2">
    <source>
        <dbReference type="PIRSR" id="PIRSR610708-1"/>
    </source>
</evidence>
<dbReference type="EMBL" id="CP036275">
    <property type="protein sequence ID" value="QDU38451.1"/>
    <property type="molecule type" value="Genomic_DNA"/>
</dbReference>
<protein>
    <submittedName>
        <fullName evidence="3">5' nucleotidase, deoxy (Pyrimidine), cytosolic type C protein (NT5C)</fullName>
    </submittedName>
</protein>